<dbReference type="EMBL" id="CM045869">
    <property type="protein sequence ID" value="KAI7954998.1"/>
    <property type="molecule type" value="Genomic_DNA"/>
</dbReference>
<evidence type="ECO:0000313" key="2">
    <source>
        <dbReference type="Proteomes" id="UP001060170"/>
    </source>
</evidence>
<comment type="caution">
    <text evidence="1">The sequence shown here is derived from an EMBL/GenBank/DDBJ whole genome shotgun (WGS) entry which is preliminary data.</text>
</comment>
<dbReference type="Proteomes" id="UP001060170">
    <property type="component" value="Chromosome 5"/>
</dbReference>
<evidence type="ECO:0000313" key="1">
    <source>
        <dbReference type="EMBL" id="KAI7954998.1"/>
    </source>
</evidence>
<proteinExistence type="predicted"/>
<keyword evidence="2" id="KW-1185">Reference proteome</keyword>
<reference evidence="1 2" key="3">
    <citation type="journal article" date="2022" name="Microbiol. Spectr.">
        <title>Folding features and dynamics of 3D genome architecture in plant fungal pathogens.</title>
        <authorList>
            <person name="Xia C."/>
        </authorList>
    </citation>
    <scope>NUCLEOTIDE SEQUENCE [LARGE SCALE GENOMIC DNA]</scope>
    <source>
        <strain evidence="1 2">93-210</strain>
    </source>
</reference>
<sequence length="1483" mass="165544">MSVQRSPTNSGTRPTTRSTARINNNTREEISEDEGDQTLNPQLAADGAYILPALDAQQGQSSIIRDALSRFGPGDLLKSDGSNFRTWYRELIEIAFSYLDNAEFFMWPQMDSPMERVARSILLGSVDRSLRHELYDSRTSFGMLQILRTRFRTINRAAQLNRWTRLHRINISLDTNIPELATIYRNAYADLLESGLELNEDNVLGLLLHTAIRHNTDLRNEFDNRVDTVLSWNNDRPLSFNRIIDILTSSQQRVNDRLGDQRQEVAPVAFNVQPTNQDRSDSIVSHPDNVYAQAARPSRPLPTRSNGTRACFRCGSTSHMISQCNAPEPAPRPQTQVDSRSGRSFTSASGFTSYYPIITPPNFSSSFNPPNRDSNQHNNNLRPADSYRPNYNNTTPRPSAREAAPKHMDQSPGDHPASHHDSMDQDNRPTDPNFRNLEFEEPASDPDRTREALLDTGATHHLTGDRLALTDFTVFNPPIPLRVATNGPPKFVTGKGTMHFPGPNSTLMALSGVLYCEHANSTLISLAALRIAGFTVSYNCKDDSFNLFKGFHFWTKSRLHVASRKWVFPFPVRSLPTVVHNSPNTVITALQASPTATDDPFSYVIPVSDKTLVDAPSLTVNEEYLLQLHWQLGHVSLRVIRRMIANKVGLGLPSSLPPGDIHCTACLTAKSLNKNTLSSDRRHFEPMDIWNVDLIGPFEVPSIGGGKYCLTIRDIGSGYNEVKIHVRKSEATEHLIDTVIRLENQTGKLLRILRSDNGGEFSSATLSTFLKSEGIAAEQAIAYHHYQNGSIERFNQTLQEMGRTLLLDSGLPKPFWASAFLWACHSLNRIPNAASGDITPFEKMFGCKPNLDRMRAFGTSAFVHIPVEKRRKLDDRAIKGIVIGHLSDSKGWCFWIPSANAFLNSAVAVFQHHPAPQAMVLESESPASFSLELGNFQDELTVQTQDSLVDDLSGFVPEFFSTTVPNTYKQAMKDSFAAEWNKAIRAELDNLQELEVWVVDYIPKGTSVMKAWWVFAQKTTSAGEFDKFKARYVAKGYTQIAGKHFAGTFTPTATFISFRLILTISAANSWAIHSFDFVAAYLNSPIEEELWVEAPEGLNVLPGQACRLKKALYSTKQAARCWWQHLAATLAKLGYSASQYDSSVYVLRKNTGHDLIWVHVDDGIVTGPSTACLVQLEKDPKSSIKIKWNDDLTDIVGLCVSWNKHGFLLSQPKLISKILNDRWDGVTLSKTPLPVGNLPPTNPDKVGIRSTDYLSIVGSLNYVAVATRPDICFAVNFLARFSSCPSAEHWKFLNHLISYLANTRTLPLSITPTTKGPALCCYVDANWGGEFSRSTYGVIIFYLGCPIAWFSKRLATVAASTAHAEYMALGHGTRQTLWIRNLLYDMTGVLSTGAMYCDNQAAVKICSNDTSNKRTRHTDRDFYITNQAFFDKKIDVTWVSTKFQFAVPQNLYRPSYENSKLEKGGVKDSTPSSPKKTEEGLEG</sequence>
<reference evidence="2" key="2">
    <citation type="journal article" date="2018" name="Mol. Plant Microbe Interact.">
        <title>Genome sequence resources for the wheat stripe rust pathogen (Puccinia striiformis f. sp. tritici) and the barley stripe rust pathogen (Puccinia striiformis f. sp. hordei).</title>
        <authorList>
            <person name="Xia C."/>
            <person name="Wang M."/>
            <person name="Yin C."/>
            <person name="Cornejo O.E."/>
            <person name="Hulbert S.H."/>
            <person name="Chen X."/>
        </authorList>
    </citation>
    <scope>NUCLEOTIDE SEQUENCE [LARGE SCALE GENOMIC DNA]</scope>
    <source>
        <strain evidence="2">93-210</strain>
    </source>
</reference>
<protein>
    <submittedName>
        <fullName evidence="1">Uncharacterized protein</fullName>
    </submittedName>
</protein>
<organism evidence="1 2">
    <name type="scientific">Puccinia striiformis f. sp. tritici</name>
    <dbReference type="NCBI Taxonomy" id="168172"/>
    <lineage>
        <taxon>Eukaryota</taxon>
        <taxon>Fungi</taxon>
        <taxon>Dikarya</taxon>
        <taxon>Basidiomycota</taxon>
        <taxon>Pucciniomycotina</taxon>
        <taxon>Pucciniomycetes</taxon>
        <taxon>Pucciniales</taxon>
        <taxon>Pucciniaceae</taxon>
        <taxon>Puccinia</taxon>
    </lineage>
</organism>
<reference evidence="2" key="1">
    <citation type="journal article" date="2018" name="BMC Genomics">
        <title>Genomic insights into host adaptation between the wheat stripe rust pathogen (Puccinia striiformis f. sp. tritici) and the barley stripe rust pathogen (Puccinia striiformis f. sp. hordei).</title>
        <authorList>
            <person name="Xia C."/>
            <person name="Wang M."/>
            <person name="Yin C."/>
            <person name="Cornejo O.E."/>
            <person name="Hulbert S.H."/>
            <person name="Chen X."/>
        </authorList>
    </citation>
    <scope>NUCLEOTIDE SEQUENCE [LARGE SCALE GENOMIC DNA]</scope>
    <source>
        <strain evidence="2">93-210</strain>
    </source>
</reference>
<name>A0ACC0EKL1_9BASI</name>
<accession>A0ACC0EKL1</accession>
<gene>
    <name evidence="1" type="ORF">MJO28_005398</name>
</gene>